<comment type="caution">
    <text evidence="3">The sequence shown here is derived from an EMBL/GenBank/DDBJ whole genome shotgun (WGS) entry which is preliminary data.</text>
</comment>
<dbReference type="RefSeq" id="WP_316967468.1">
    <property type="nucleotide sequence ID" value="NZ_JARFPK010000060.1"/>
</dbReference>
<dbReference type="InterPro" id="IPR016984">
    <property type="entry name" value="UCP031853"/>
</dbReference>
<dbReference type="EMBL" id="JARFPK010000060">
    <property type="protein sequence ID" value="MDF0591742.1"/>
    <property type="molecule type" value="Genomic_DNA"/>
</dbReference>
<dbReference type="InterPro" id="IPR052906">
    <property type="entry name" value="Type_IV_Methyl-Rstrct_Enzyme"/>
</dbReference>
<dbReference type="InterPro" id="IPR011335">
    <property type="entry name" value="Restrct_endonuc-II-like"/>
</dbReference>
<proteinExistence type="predicted"/>
<dbReference type="InterPro" id="IPR007560">
    <property type="entry name" value="Restrct_endonuc_IV_Mrr"/>
</dbReference>
<dbReference type="Pfam" id="PF04471">
    <property type="entry name" value="Mrr_cat"/>
    <property type="match status" value="1"/>
</dbReference>
<organism evidence="3 4">
    <name type="scientific">Candidatus Methanocrinis natronophilus</name>
    <dbReference type="NCBI Taxonomy" id="3033396"/>
    <lineage>
        <taxon>Archaea</taxon>
        <taxon>Methanobacteriati</taxon>
        <taxon>Methanobacteriota</taxon>
        <taxon>Stenosarchaea group</taxon>
        <taxon>Methanomicrobia</taxon>
        <taxon>Methanotrichales</taxon>
        <taxon>Methanotrichaceae</taxon>
        <taxon>Methanocrinis</taxon>
    </lineage>
</organism>
<dbReference type="PIRSF" id="PIRSF031853">
    <property type="entry name" value="UPC031853"/>
    <property type="match status" value="1"/>
</dbReference>
<sequence>MSLWMVRGGRFGEHENLSFENGLACIGFSEVPDLSRATTKEEIFELVREAYKEKTEMAIHNFAGQLRTFAHRMKEGDLVAMPLRNRSQIAIGRVTGPYRYRTDLGDVHHTRMVEWIKTDISRTAFGQDLLYSLGAVMTVCRIERNKAEERVRAILSGKPDPGPSSVFEPFPPGDGNGEEPFTDVEQFARDQILGHLEKNFKGHDLSRLVDAVLNAEGYVTSLSPPGPDGGVDILAGSGSLGLDRPRLCVQVKSSQSPSDVNVFRGLQGSMTTFQADQGLLVSWGGFTGPVIQEARLNYFKVRLWDSGDLVEAVLRNYDRLPEELQGELPLKRIWALVPEE</sequence>
<reference evidence="3 4" key="1">
    <citation type="submission" date="2023-03" db="EMBL/GenBank/DDBJ databases">
        <title>WGS of Methanotrichaceae archaeon Mx.</title>
        <authorList>
            <person name="Sorokin D.Y."/>
            <person name="Merkel A.Y."/>
        </authorList>
    </citation>
    <scope>NUCLEOTIDE SEQUENCE [LARGE SCALE GENOMIC DNA]</scope>
    <source>
        <strain evidence="3 4">Mx</strain>
    </source>
</reference>
<dbReference type="SUPFAM" id="SSF52980">
    <property type="entry name" value="Restriction endonuclease-like"/>
    <property type="match status" value="1"/>
</dbReference>
<gene>
    <name evidence="3" type="ORF">P0O15_11290</name>
</gene>
<dbReference type="GO" id="GO:0016787">
    <property type="term" value="F:hydrolase activity"/>
    <property type="evidence" value="ECO:0007669"/>
    <property type="project" value="UniProtKB-KW"/>
</dbReference>
<keyword evidence="3" id="KW-0540">Nuclease</keyword>
<evidence type="ECO:0000256" key="1">
    <source>
        <dbReference type="SAM" id="MobiDB-lite"/>
    </source>
</evidence>
<feature type="domain" description="Restriction endonuclease type IV Mrr" evidence="2">
    <location>
        <begin position="199"/>
        <end position="312"/>
    </location>
</feature>
<dbReference type="InterPro" id="IPR011856">
    <property type="entry name" value="tRNA_endonuc-like_dom_sf"/>
</dbReference>
<protein>
    <submittedName>
        <fullName evidence="3">Restriction endonuclease</fullName>
        <ecNumber evidence="3">3.1.21.-</ecNumber>
    </submittedName>
</protein>
<evidence type="ECO:0000259" key="2">
    <source>
        <dbReference type="Pfam" id="PF04471"/>
    </source>
</evidence>
<dbReference type="GO" id="GO:0004519">
    <property type="term" value="F:endonuclease activity"/>
    <property type="evidence" value="ECO:0007669"/>
    <property type="project" value="UniProtKB-KW"/>
</dbReference>
<dbReference type="Gene3D" id="3.40.1350.10">
    <property type="match status" value="1"/>
</dbReference>
<accession>A0ABT5XAM6</accession>
<keyword evidence="3" id="KW-0378">Hydrolase</keyword>
<evidence type="ECO:0000313" key="3">
    <source>
        <dbReference type="EMBL" id="MDF0591742.1"/>
    </source>
</evidence>
<evidence type="ECO:0000313" key="4">
    <source>
        <dbReference type="Proteomes" id="UP001220010"/>
    </source>
</evidence>
<keyword evidence="3" id="KW-0255">Endonuclease</keyword>
<dbReference type="PANTHER" id="PTHR30015">
    <property type="entry name" value="MRR RESTRICTION SYSTEM PROTEIN"/>
    <property type="match status" value="1"/>
</dbReference>
<dbReference type="PANTHER" id="PTHR30015:SF7">
    <property type="entry name" value="TYPE IV METHYL-DIRECTED RESTRICTION ENZYME ECOKMRR"/>
    <property type="match status" value="1"/>
</dbReference>
<feature type="region of interest" description="Disordered" evidence="1">
    <location>
        <begin position="155"/>
        <end position="176"/>
    </location>
</feature>
<keyword evidence="4" id="KW-1185">Reference proteome</keyword>
<dbReference type="Proteomes" id="UP001220010">
    <property type="component" value="Unassembled WGS sequence"/>
</dbReference>
<name>A0ABT5XAM6_9EURY</name>
<dbReference type="EC" id="3.1.21.-" evidence="3"/>